<feature type="chain" id="PRO_5041782858" description="Carboxylic ester hydrolase" evidence="3">
    <location>
        <begin position="17"/>
        <end position="532"/>
    </location>
</feature>
<dbReference type="PROSITE" id="PS00941">
    <property type="entry name" value="CARBOXYLESTERASE_B_2"/>
    <property type="match status" value="1"/>
</dbReference>
<dbReference type="SUPFAM" id="SSF53474">
    <property type="entry name" value="alpha/beta-Hydrolases"/>
    <property type="match status" value="1"/>
</dbReference>
<evidence type="ECO:0000256" key="2">
    <source>
        <dbReference type="ARBA" id="ARBA00022801"/>
    </source>
</evidence>
<evidence type="ECO:0000313" key="5">
    <source>
        <dbReference type="EMBL" id="KAJ7190375.1"/>
    </source>
</evidence>
<dbReference type="InterPro" id="IPR019819">
    <property type="entry name" value="Carboxylesterase_B_CS"/>
</dbReference>
<dbReference type="InterPro" id="IPR019826">
    <property type="entry name" value="Carboxylesterase_B_AS"/>
</dbReference>
<dbReference type="EC" id="3.1.1.-" evidence="3"/>
<dbReference type="GO" id="GO:0052689">
    <property type="term" value="F:carboxylic ester hydrolase activity"/>
    <property type="evidence" value="ECO:0007669"/>
    <property type="project" value="TreeGrafter"/>
</dbReference>
<keyword evidence="2 3" id="KW-0378">Hydrolase</keyword>
<dbReference type="Pfam" id="PF00135">
    <property type="entry name" value="COesterase"/>
    <property type="match status" value="1"/>
</dbReference>
<protein>
    <recommendedName>
        <fullName evidence="3">Carboxylic ester hydrolase</fullName>
        <ecNumber evidence="3">3.1.1.-</ecNumber>
    </recommendedName>
</protein>
<dbReference type="InterPro" id="IPR029058">
    <property type="entry name" value="AB_hydrolase_fold"/>
</dbReference>
<name>A0AAD6UMC1_9AGAR</name>
<dbReference type="PANTHER" id="PTHR43918">
    <property type="entry name" value="ACETYLCHOLINESTERASE"/>
    <property type="match status" value="1"/>
</dbReference>
<sequence length="532" mass="57532">MRYLQCLFIFYGVVAAASPQVKLDYATYVGTSLPAGVNQFLGMRFAAPPLGNLRWRHPADPLVETSPVQAFAHGPICYTLGAAFDPNATTLSEDCLFIDVYTPSGASESSKLPVWFFIQGGGYIQNSNANYNGTGVIVESGRNIVVVNFNYRVGAFGFLASERVAKDGTLNVGLLDQRKALLWVQKHISKFGGDPNHVVIHGVSAGGGSVTHHLTAFGGRNDGLFVGAIGESVFWPREAPISELEFQFDLFAAAAGCGNVTTGNQMACLRAQNTSTLVAANVPHPFQGRAANPDFFYTPTIDGDFVRDHLYTLFREGKFIRVPTIIGDDDDEGTDFAANASTPAAVTSFLTDNYPQLTPADGARIAELYPLRAPLPGHAPFFPSAAAAFGEGTFTCPSNFILAQINRVHQPVWNYRFSVVQADDAAAGLGVPHASELPAIFGPAFVPGASGSTFATANAPIVPVVMNYWISFIRALDPNPHRFAGTPEWVQFDTTRQRRLKFVLNDTHVEEIPADEDTRCAFWNEIGARIEQ</sequence>
<gene>
    <name evidence="5" type="ORF">GGX14DRAFT_483398</name>
</gene>
<evidence type="ECO:0000313" key="6">
    <source>
        <dbReference type="Proteomes" id="UP001219525"/>
    </source>
</evidence>
<keyword evidence="6" id="KW-1185">Reference proteome</keyword>
<dbReference type="PROSITE" id="PS00122">
    <property type="entry name" value="CARBOXYLESTERASE_B_1"/>
    <property type="match status" value="1"/>
</dbReference>
<feature type="domain" description="Carboxylesterase type B" evidence="4">
    <location>
        <begin position="18"/>
        <end position="523"/>
    </location>
</feature>
<dbReference type="Gene3D" id="3.40.50.1820">
    <property type="entry name" value="alpha/beta hydrolase"/>
    <property type="match status" value="1"/>
</dbReference>
<dbReference type="AlphaFoldDB" id="A0AAD6UMC1"/>
<accession>A0AAD6UMC1</accession>
<proteinExistence type="inferred from homology"/>
<dbReference type="InterPro" id="IPR002018">
    <property type="entry name" value="CarbesteraseB"/>
</dbReference>
<comment type="caution">
    <text evidence="5">The sequence shown here is derived from an EMBL/GenBank/DDBJ whole genome shotgun (WGS) entry which is preliminary data.</text>
</comment>
<comment type="similarity">
    <text evidence="1 3">Belongs to the type-B carboxylesterase/lipase family.</text>
</comment>
<evidence type="ECO:0000256" key="3">
    <source>
        <dbReference type="RuleBase" id="RU361235"/>
    </source>
</evidence>
<dbReference type="EMBL" id="JARJCW010000151">
    <property type="protein sequence ID" value="KAJ7190375.1"/>
    <property type="molecule type" value="Genomic_DNA"/>
</dbReference>
<dbReference type="InterPro" id="IPR050654">
    <property type="entry name" value="AChE-related_enzymes"/>
</dbReference>
<reference evidence="5" key="1">
    <citation type="submission" date="2023-03" db="EMBL/GenBank/DDBJ databases">
        <title>Massive genome expansion in bonnet fungi (Mycena s.s.) driven by repeated elements and novel gene families across ecological guilds.</title>
        <authorList>
            <consortium name="Lawrence Berkeley National Laboratory"/>
            <person name="Harder C.B."/>
            <person name="Miyauchi S."/>
            <person name="Viragh M."/>
            <person name="Kuo A."/>
            <person name="Thoen E."/>
            <person name="Andreopoulos B."/>
            <person name="Lu D."/>
            <person name="Skrede I."/>
            <person name="Drula E."/>
            <person name="Henrissat B."/>
            <person name="Morin E."/>
            <person name="Kohler A."/>
            <person name="Barry K."/>
            <person name="LaButti K."/>
            <person name="Morin E."/>
            <person name="Salamov A."/>
            <person name="Lipzen A."/>
            <person name="Mereny Z."/>
            <person name="Hegedus B."/>
            <person name="Baldrian P."/>
            <person name="Stursova M."/>
            <person name="Weitz H."/>
            <person name="Taylor A."/>
            <person name="Grigoriev I.V."/>
            <person name="Nagy L.G."/>
            <person name="Martin F."/>
            <person name="Kauserud H."/>
        </authorList>
    </citation>
    <scope>NUCLEOTIDE SEQUENCE</scope>
    <source>
        <strain evidence="5">9144</strain>
    </source>
</reference>
<feature type="signal peptide" evidence="3">
    <location>
        <begin position="1"/>
        <end position="16"/>
    </location>
</feature>
<keyword evidence="3" id="KW-0732">Signal</keyword>
<evidence type="ECO:0000259" key="4">
    <source>
        <dbReference type="Pfam" id="PF00135"/>
    </source>
</evidence>
<organism evidence="5 6">
    <name type="scientific">Mycena pura</name>
    <dbReference type="NCBI Taxonomy" id="153505"/>
    <lineage>
        <taxon>Eukaryota</taxon>
        <taxon>Fungi</taxon>
        <taxon>Dikarya</taxon>
        <taxon>Basidiomycota</taxon>
        <taxon>Agaricomycotina</taxon>
        <taxon>Agaricomycetes</taxon>
        <taxon>Agaricomycetidae</taxon>
        <taxon>Agaricales</taxon>
        <taxon>Marasmiineae</taxon>
        <taxon>Mycenaceae</taxon>
        <taxon>Mycena</taxon>
    </lineage>
</organism>
<dbReference type="Proteomes" id="UP001219525">
    <property type="component" value="Unassembled WGS sequence"/>
</dbReference>
<dbReference type="PANTHER" id="PTHR43918:SF4">
    <property type="entry name" value="CARBOXYLIC ESTER HYDROLASE"/>
    <property type="match status" value="1"/>
</dbReference>
<evidence type="ECO:0000256" key="1">
    <source>
        <dbReference type="ARBA" id="ARBA00005964"/>
    </source>
</evidence>